<feature type="compositionally biased region" description="Polar residues" evidence="1">
    <location>
        <begin position="10"/>
        <end position="22"/>
    </location>
</feature>
<organism evidence="2">
    <name type="scientific">Physcomitrium patens</name>
    <name type="common">Spreading-leaved earth moss</name>
    <name type="synonym">Physcomitrella patens</name>
    <dbReference type="NCBI Taxonomy" id="3218"/>
    <lineage>
        <taxon>Eukaryota</taxon>
        <taxon>Viridiplantae</taxon>
        <taxon>Streptophyta</taxon>
        <taxon>Embryophyta</taxon>
        <taxon>Bryophyta</taxon>
        <taxon>Bryophytina</taxon>
        <taxon>Bryopsida</taxon>
        <taxon>Funariidae</taxon>
        <taxon>Funariales</taxon>
        <taxon>Funariaceae</taxon>
        <taxon>Physcomitrium</taxon>
    </lineage>
</organism>
<evidence type="ECO:0000256" key="1">
    <source>
        <dbReference type="SAM" id="MobiDB-lite"/>
    </source>
</evidence>
<feature type="region of interest" description="Disordered" evidence="1">
    <location>
        <begin position="1"/>
        <end position="22"/>
    </location>
</feature>
<sequence length="22" mass="2637">MFTYDPKQRITAQQALEHSTDR</sequence>
<name>A0A2K1JG15_PHYPA</name>
<proteinExistence type="predicted"/>
<gene>
    <name evidence="2" type="ORF">PHYPA_017884</name>
</gene>
<evidence type="ECO:0000313" key="2">
    <source>
        <dbReference type="EMBL" id="PNR40482.1"/>
    </source>
</evidence>
<reference evidence="2 4" key="1">
    <citation type="journal article" date="2008" name="Science">
        <title>The Physcomitrella genome reveals evolutionary insights into the conquest of land by plants.</title>
        <authorList>
            <person name="Rensing S."/>
            <person name="Lang D."/>
            <person name="Zimmer A."/>
            <person name="Terry A."/>
            <person name="Salamov A."/>
            <person name="Shapiro H."/>
            <person name="Nishiyama T."/>
            <person name="Perroud P.-F."/>
            <person name="Lindquist E."/>
            <person name="Kamisugi Y."/>
            <person name="Tanahashi T."/>
            <person name="Sakakibara K."/>
            <person name="Fujita T."/>
            <person name="Oishi K."/>
            <person name="Shin-I T."/>
            <person name="Kuroki Y."/>
            <person name="Toyoda A."/>
            <person name="Suzuki Y."/>
            <person name="Hashimoto A."/>
            <person name="Yamaguchi K."/>
            <person name="Sugano A."/>
            <person name="Kohara Y."/>
            <person name="Fujiyama A."/>
            <person name="Anterola A."/>
            <person name="Aoki S."/>
            <person name="Ashton N."/>
            <person name="Barbazuk W.B."/>
            <person name="Barker E."/>
            <person name="Bennetzen J."/>
            <person name="Bezanilla M."/>
            <person name="Blankenship R."/>
            <person name="Cho S.H."/>
            <person name="Dutcher S."/>
            <person name="Estelle M."/>
            <person name="Fawcett J.A."/>
            <person name="Gundlach H."/>
            <person name="Hanada K."/>
            <person name="Heyl A."/>
            <person name="Hicks K.A."/>
            <person name="Hugh J."/>
            <person name="Lohr M."/>
            <person name="Mayer K."/>
            <person name="Melkozernov A."/>
            <person name="Murata T."/>
            <person name="Nelson D."/>
            <person name="Pils B."/>
            <person name="Prigge M."/>
            <person name="Reiss B."/>
            <person name="Renner T."/>
            <person name="Rombauts S."/>
            <person name="Rushton P."/>
            <person name="Sanderfoot A."/>
            <person name="Schween G."/>
            <person name="Shiu S.-H."/>
            <person name="Stueber K."/>
            <person name="Theodoulou F.L."/>
            <person name="Tu H."/>
            <person name="Van de Peer Y."/>
            <person name="Verrier P.J."/>
            <person name="Waters E."/>
            <person name="Wood A."/>
            <person name="Yang L."/>
            <person name="Cove D."/>
            <person name="Cuming A."/>
            <person name="Hasebe M."/>
            <person name="Lucas S."/>
            <person name="Mishler D.B."/>
            <person name="Reski R."/>
            <person name="Grigoriev I."/>
            <person name="Quatrano R.S."/>
            <person name="Boore J.L."/>
        </authorList>
    </citation>
    <scope>NUCLEOTIDE SEQUENCE [LARGE SCALE GENOMIC DNA]</scope>
    <source>
        <strain evidence="3 4">cv. Gransden 2004</strain>
    </source>
</reference>
<accession>A0A2K1JG15</accession>
<dbReference type="AlphaFoldDB" id="A0A2K1JG15"/>
<dbReference type="Gramene" id="Pp3c14_1900V3.1">
    <property type="protein sequence ID" value="Pp3c14_1900V3.1"/>
    <property type="gene ID" value="Pp3c14_1900"/>
</dbReference>
<dbReference type="EMBL" id="ABEU02000014">
    <property type="protein sequence ID" value="PNR40482.1"/>
    <property type="molecule type" value="Genomic_DNA"/>
</dbReference>
<dbReference type="InParanoid" id="A0A2K1JG15"/>
<dbReference type="EnsemblPlants" id="Pp3c14_1900V3.1">
    <property type="protein sequence ID" value="Pp3c14_1900V3.1"/>
    <property type="gene ID" value="Pp3c14_1900"/>
</dbReference>
<evidence type="ECO:0000313" key="3">
    <source>
        <dbReference type="EnsemblPlants" id="Pp3c14_1900V3.1"/>
    </source>
</evidence>
<evidence type="ECO:0000313" key="4">
    <source>
        <dbReference type="Proteomes" id="UP000006727"/>
    </source>
</evidence>
<keyword evidence="4" id="KW-1185">Reference proteome</keyword>
<dbReference type="Proteomes" id="UP000006727">
    <property type="component" value="Chromosome 14"/>
</dbReference>
<reference evidence="3" key="3">
    <citation type="submission" date="2020-12" db="UniProtKB">
        <authorList>
            <consortium name="EnsemblPlants"/>
        </authorList>
    </citation>
    <scope>IDENTIFICATION</scope>
</reference>
<reference evidence="2 4" key="2">
    <citation type="journal article" date="2018" name="Plant J.">
        <title>The Physcomitrella patens chromosome-scale assembly reveals moss genome structure and evolution.</title>
        <authorList>
            <person name="Lang D."/>
            <person name="Ullrich K.K."/>
            <person name="Murat F."/>
            <person name="Fuchs J."/>
            <person name="Jenkins J."/>
            <person name="Haas F.B."/>
            <person name="Piednoel M."/>
            <person name="Gundlach H."/>
            <person name="Van Bel M."/>
            <person name="Meyberg R."/>
            <person name="Vives C."/>
            <person name="Morata J."/>
            <person name="Symeonidi A."/>
            <person name="Hiss M."/>
            <person name="Muchero W."/>
            <person name="Kamisugi Y."/>
            <person name="Saleh O."/>
            <person name="Blanc G."/>
            <person name="Decker E.L."/>
            <person name="van Gessel N."/>
            <person name="Grimwood J."/>
            <person name="Hayes R.D."/>
            <person name="Graham S.W."/>
            <person name="Gunter L.E."/>
            <person name="McDaniel S.F."/>
            <person name="Hoernstein S.N.W."/>
            <person name="Larsson A."/>
            <person name="Li F.W."/>
            <person name="Perroud P.F."/>
            <person name="Phillips J."/>
            <person name="Ranjan P."/>
            <person name="Rokshar D.S."/>
            <person name="Rothfels C.J."/>
            <person name="Schneider L."/>
            <person name="Shu S."/>
            <person name="Stevenson D.W."/>
            <person name="Thummler F."/>
            <person name="Tillich M."/>
            <person name="Villarreal Aguilar J.C."/>
            <person name="Widiez T."/>
            <person name="Wong G.K."/>
            <person name="Wymore A."/>
            <person name="Zhang Y."/>
            <person name="Zimmer A.D."/>
            <person name="Quatrano R.S."/>
            <person name="Mayer K.F.X."/>
            <person name="Goodstein D."/>
            <person name="Casacuberta J.M."/>
            <person name="Vandepoele K."/>
            <person name="Reski R."/>
            <person name="Cuming A.C."/>
            <person name="Tuskan G.A."/>
            <person name="Maumus F."/>
            <person name="Salse J."/>
            <person name="Schmutz J."/>
            <person name="Rensing S.A."/>
        </authorList>
    </citation>
    <scope>NUCLEOTIDE SEQUENCE [LARGE SCALE GENOMIC DNA]</scope>
    <source>
        <strain evidence="3 4">cv. Gransden 2004</strain>
    </source>
</reference>
<protein>
    <submittedName>
        <fullName evidence="2 3">Uncharacterized protein</fullName>
    </submittedName>
</protein>